<gene>
    <name evidence="1" type="ORF">OO17_21605</name>
</gene>
<accession>A0A0D7EHP9</accession>
<organism evidence="1 2">
    <name type="scientific">Rhodopseudomonas palustris</name>
    <dbReference type="NCBI Taxonomy" id="1076"/>
    <lineage>
        <taxon>Bacteria</taxon>
        <taxon>Pseudomonadati</taxon>
        <taxon>Pseudomonadota</taxon>
        <taxon>Alphaproteobacteria</taxon>
        <taxon>Hyphomicrobiales</taxon>
        <taxon>Nitrobacteraceae</taxon>
        <taxon>Rhodopseudomonas</taxon>
    </lineage>
</organism>
<evidence type="ECO:0000313" key="1">
    <source>
        <dbReference type="EMBL" id="KIZ39057.1"/>
    </source>
</evidence>
<proteinExistence type="predicted"/>
<dbReference type="RefSeq" id="WP_044415459.1">
    <property type="nucleotide sequence ID" value="NZ_JXXE01000467.1"/>
</dbReference>
<name>A0A0D7EHP9_RHOPL</name>
<dbReference type="EMBL" id="JXXE01000467">
    <property type="protein sequence ID" value="KIZ39057.1"/>
    <property type="molecule type" value="Genomic_DNA"/>
</dbReference>
<reference evidence="1 2" key="1">
    <citation type="submission" date="2014-11" db="EMBL/GenBank/DDBJ databases">
        <title>Genomics and ecophysiology of heterotrophic nitrogen fixing bacteria isolated from estuarine surface water.</title>
        <authorList>
            <person name="Bentzon-Tilia M."/>
            <person name="Severin I."/>
            <person name="Hansen L.H."/>
            <person name="Riemann L."/>
        </authorList>
    </citation>
    <scope>NUCLEOTIDE SEQUENCE [LARGE SCALE GENOMIC DNA]</scope>
    <source>
        <strain evidence="1 2">BAL398</strain>
    </source>
</reference>
<dbReference type="Proteomes" id="UP000032515">
    <property type="component" value="Unassembled WGS sequence"/>
</dbReference>
<comment type="caution">
    <text evidence="1">The sequence shown here is derived from an EMBL/GenBank/DDBJ whole genome shotgun (WGS) entry which is preliminary data.</text>
</comment>
<evidence type="ECO:0000313" key="2">
    <source>
        <dbReference type="Proteomes" id="UP000032515"/>
    </source>
</evidence>
<protein>
    <submittedName>
        <fullName evidence="1">Uncharacterized protein</fullName>
    </submittedName>
</protein>
<dbReference type="AlphaFoldDB" id="A0A0D7EHP9"/>
<dbReference type="PATRIC" id="fig|1076.23.peg.5070"/>
<sequence>MSDDATLFGDTPHTQLDAATRRQRGDIERACGLDFAGCNVATAVLALNEFDLAALGRGEIGHRSVTWPAEANAAMARVVADFSRRNGGAKIVAVTEAIGGEPACFIMAIHWRAK</sequence>